<dbReference type="AlphaFoldDB" id="A0AAV9HMW2"/>
<keyword evidence="2" id="KW-0812">Transmembrane</keyword>
<reference evidence="3" key="1">
    <citation type="journal article" date="2023" name="Mol. Phylogenet. Evol.">
        <title>Genome-scale phylogeny and comparative genomics of the fungal order Sordariales.</title>
        <authorList>
            <person name="Hensen N."/>
            <person name="Bonometti L."/>
            <person name="Westerberg I."/>
            <person name="Brannstrom I.O."/>
            <person name="Guillou S."/>
            <person name="Cros-Aarteil S."/>
            <person name="Calhoun S."/>
            <person name="Haridas S."/>
            <person name="Kuo A."/>
            <person name="Mondo S."/>
            <person name="Pangilinan J."/>
            <person name="Riley R."/>
            <person name="LaButti K."/>
            <person name="Andreopoulos B."/>
            <person name="Lipzen A."/>
            <person name="Chen C."/>
            <person name="Yan M."/>
            <person name="Daum C."/>
            <person name="Ng V."/>
            <person name="Clum A."/>
            <person name="Steindorff A."/>
            <person name="Ohm R.A."/>
            <person name="Martin F."/>
            <person name="Silar P."/>
            <person name="Natvig D.O."/>
            <person name="Lalanne C."/>
            <person name="Gautier V."/>
            <person name="Ament-Velasquez S.L."/>
            <person name="Kruys A."/>
            <person name="Hutchinson M.I."/>
            <person name="Powell A.J."/>
            <person name="Barry K."/>
            <person name="Miller A.N."/>
            <person name="Grigoriev I.V."/>
            <person name="Debuchy R."/>
            <person name="Gladieux P."/>
            <person name="Hiltunen Thoren M."/>
            <person name="Johannesson H."/>
        </authorList>
    </citation>
    <scope>NUCLEOTIDE SEQUENCE</scope>
    <source>
        <strain evidence="3">PSN324</strain>
    </source>
</reference>
<sequence length="500" mass="55707">MSMETQPTSPEHASLPSRPCPAWTSPRTRMGVLTRFGTHNSVIDEESLHHLSGEARSTLEQGDTNSPDASPPSPPCPAWTSPRTRMGVLARFGTHNSVSDEESLHHLSVGARSTLEQGDACSEQSPNRATQQPTKSKENAIESTIPADTTTETAPPADSSAPEQPAEDGSDDEVPILIETKVARARWREQEIREVLSVIRHNAPCLLLCRENQGGFSEVFPLQVESANTFERQVRGTPATYPSDVQIDIWRGMQDTWYNMTGRWKKRLLPWYGVKRIQQVKVCVLGTSPTKQNTLLAELYTIGVEDEINKLRQEMAGYDETILNERGGKNGWCANCCEYNELTDRYSHNDRCPFMSEVDYNDGVARGECPLIERNECLGKLLQLSRLSLMPGIFHNPEFARANDLIPSSFYFTRGRIENLSRIRHEPSLADLDFCGFKLEEGMLINPLQSWPGAALLTAFLAILMGTREMYGDWATAWTAVGSIAAIIAVLIAWTRVAVQ</sequence>
<proteinExistence type="predicted"/>
<dbReference type="Proteomes" id="UP001321749">
    <property type="component" value="Unassembled WGS sequence"/>
</dbReference>
<feature type="transmembrane region" description="Helical" evidence="2">
    <location>
        <begin position="474"/>
        <end position="494"/>
    </location>
</feature>
<evidence type="ECO:0000313" key="3">
    <source>
        <dbReference type="EMBL" id="KAK4461330.1"/>
    </source>
</evidence>
<gene>
    <name evidence="3" type="ORF">QBC42DRAFT_347287</name>
</gene>
<organism evidence="3 4">
    <name type="scientific">Cladorrhinum samala</name>
    <dbReference type="NCBI Taxonomy" id="585594"/>
    <lineage>
        <taxon>Eukaryota</taxon>
        <taxon>Fungi</taxon>
        <taxon>Dikarya</taxon>
        <taxon>Ascomycota</taxon>
        <taxon>Pezizomycotina</taxon>
        <taxon>Sordariomycetes</taxon>
        <taxon>Sordariomycetidae</taxon>
        <taxon>Sordariales</taxon>
        <taxon>Podosporaceae</taxon>
        <taxon>Cladorrhinum</taxon>
    </lineage>
</organism>
<reference evidence="3" key="2">
    <citation type="submission" date="2023-06" db="EMBL/GenBank/DDBJ databases">
        <authorList>
            <consortium name="Lawrence Berkeley National Laboratory"/>
            <person name="Mondo S.J."/>
            <person name="Hensen N."/>
            <person name="Bonometti L."/>
            <person name="Westerberg I."/>
            <person name="Brannstrom I.O."/>
            <person name="Guillou S."/>
            <person name="Cros-Aarteil S."/>
            <person name="Calhoun S."/>
            <person name="Haridas S."/>
            <person name="Kuo A."/>
            <person name="Pangilinan J."/>
            <person name="Riley R."/>
            <person name="Labutti K."/>
            <person name="Andreopoulos B."/>
            <person name="Lipzen A."/>
            <person name="Chen C."/>
            <person name="Yanf M."/>
            <person name="Daum C."/>
            <person name="Ng V."/>
            <person name="Clum A."/>
            <person name="Steindorff A."/>
            <person name="Ohm R."/>
            <person name="Martin F."/>
            <person name="Silar P."/>
            <person name="Natvig D."/>
            <person name="Lalanne C."/>
            <person name="Gautier V."/>
            <person name="Ament-Velasquez S.L."/>
            <person name="Kruys A."/>
            <person name="Hutchinson M.I."/>
            <person name="Powell A.J."/>
            <person name="Barry K."/>
            <person name="Miller A.N."/>
            <person name="Grigoriev I.V."/>
            <person name="Debuchy R."/>
            <person name="Gladieux P."/>
            <person name="Thoren M.H."/>
            <person name="Johannesson H."/>
        </authorList>
    </citation>
    <scope>NUCLEOTIDE SEQUENCE</scope>
    <source>
        <strain evidence="3">PSN324</strain>
    </source>
</reference>
<evidence type="ECO:0008006" key="5">
    <source>
        <dbReference type="Google" id="ProtNLM"/>
    </source>
</evidence>
<dbReference type="EMBL" id="MU864993">
    <property type="protein sequence ID" value="KAK4461330.1"/>
    <property type="molecule type" value="Genomic_DNA"/>
</dbReference>
<feature type="compositionally biased region" description="Polar residues" evidence="1">
    <location>
        <begin position="122"/>
        <end position="134"/>
    </location>
</feature>
<evidence type="ECO:0000313" key="4">
    <source>
        <dbReference type="Proteomes" id="UP001321749"/>
    </source>
</evidence>
<keyword evidence="2" id="KW-0472">Membrane</keyword>
<keyword evidence="2" id="KW-1133">Transmembrane helix</keyword>
<protein>
    <recommendedName>
        <fullName evidence="5">Transmembrane protein</fullName>
    </recommendedName>
</protein>
<feature type="region of interest" description="Disordered" evidence="1">
    <location>
        <begin position="44"/>
        <end position="82"/>
    </location>
</feature>
<keyword evidence="4" id="KW-1185">Reference proteome</keyword>
<feature type="compositionally biased region" description="Polar residues" evidence="1">
    <location>
        <begin position="1"/>
        <end position="11"/>
    </location>
</feature>
<comment type="caution">
    <text evidence="3">The sequence shown here is derived from an EMBL/GenBank/DDBJ whole genome shotgun (WGS) entry which is preliminary data.</text>
</comment>
<feature type="region of interest" description="Disordered" evidence="1">
    <location>
        <begin position="1"/>
        <end position="26"/>
    </location>
</feature>
<evidence type="ECO:0000256" key="1">
    <source>
        <dbReference type="SAM" id="MobiDB-lite"/>
    </source>
</evidence>
<feature type="region of interest" description="Disordered" evidence="1">
    <location>
        <begin position="113"/>
        <end position="173"/>
    </location>
</feature>
<evidence type="ECO:0000256" key="2">
    <source>
        <dbReference type="SAM" id="Phobius"/>
    </source>
</evidence>
<name>A0AAV9HMW2_9PEZI</name>
<feature type="transmembrane region" description="Helical" evidence="2">
    <location>
        <begin position="448"/>
        <end position="467"/>
    </location>
</feature>
<feature type="compositionally biased region" description="Low complexity" evidence="1">
    <location>
        <begin position="146"/>
        <end position="163"/>
    </location>
</feature>
<accession>A0AAV9HMW2</accession>